<evidence type="ECO:0000313" key="2">
    <source>
        <dbReference type="EMBL" id="KRH31993.1"/>
    </source>
</evidence>
<dbReference type="InParanoid" id="K7LH05"/>
<dbReference type="PaxDb" id="3847-GLYMA10G03010.1"/>
<dbReference type="EMBL" id="CM000843">
    <property type="protein sequence ID" value="KRH31993.1"/>
    <property type="molecule type" value="Genomic_DNA"/>
</dbReference>
<name>K7LH05_SOYBN</name>
<accession>K7LH05</accession>
<reference evidence="3" key="2">
    <citation type="submission" date="2018-02" db="UniProtKB">
        <authorList>
            <consortium name="EnsemblPlants"/>
        </authorList>
    </citation>
    <scope>IDENTIFICATION</scope>
    <source>
        <strain evidence="3">Williams 82</strain>
    </source>
</reference>
<proteinExistence type="predicted"/>
<evidence type="ECO:0000313" key="4">
    <source>
        <dbReference type="Proteomes" id="UP000008827"/>
    </source>
</evidence>
<organism evidence="2">
    <name type="scientific">Glycine max</name>
    <name type="common">Soybean</name>
    <name type="synonym">Glycine hispida</name>
    <dbReference type="NCBI Taxonomy" id="3847"/>
    <lineage>
        <taxon>Eukaryota</taxon>
        <taxon>Viridiplantae</taxon>
        <taxon>Streptophyta</taxon>
        <taxon>Embryophyta</taxon>
        <taxon>Tracheophyta</taxon>
        <taxon>Spermatophyta</taxon>
        <taxon>Magnoliopsida</taxon>
        <taxon>eudicotyledons</taxon>
        <taxon>Gunneridae</taxon>
        <taxon>Pentapetalae</taxon>
        <taxon>rosids</taxon>
        <taxon>fabids</taxon>
        <taxon>Fabales</taxon>
        <taxon>Fabaceae</taxon>
        <taxon>Papilionoideae</taxon>
        <taxon>50 kb inversion clade</taxon>
        <taxon>NPAAA clade</taxon>
        <taxon>indigoferoid/millettioid clade</taxon>
        <taxon>Phaseoleae</taxon>
        <taxon>Glycine</taxon>
        <taxon>Glycine subgen. Soja</taxon>
    </lineage>
</organism>
<reference evidence="2" key="3">
    <citation type="submission" date="2018-07" db="EMBL/GenBank/DDBJ databases">
        <title>WGS assembly of Glycine max.</title>
        <authorList>
            <person name="Schmutz J."/>
            <person name="Cannon S."/>
            <person name="Schlueter J."/>
            <person name="Ma J."/>
            <person name="Mitros T."/>
            <person name="Nelson W."/>
            <person name="Hyten D."/>
            <person name="Song Q."/>
            <person name="Thelen J."/>
            <person name="Cheng J."/>
            <person name="Xu D."/>
            <person name="Hellsten U."/>
            <person name="May G."/>
            <person name="Yu Y."/>
            <person name="Sakurai T."/>
            <person name="Umezawa T."/>
            <person name="Bhattacharyya M."/>
            <person name="Sandhu D."/>
            <person name="Valliyodan B."/>
            <person name="Lindquist E."/>
            <person name="Peto M."/>
            <person name="Grant D."/>
            <person name="Shu S."/>
            <person name="Goodstein D."/>
            <person name="Barry K."/>
            <person name="Futrell-Griggs M."/>
            <person name="Abernathy B."/>
            <person name="Du J."/>
            <person name="Tian Z."/>
            <person name="Zhu L."/>
            <person name="Gill N."/>
            <person name="Joshi T."/>
            <person name="Libault M."/>
            <person name="Sethuraman A."/>
            <person name="Zhang X."/>
            <person name="Shinozaki K."/>
            <person name="Nguyen H."/>
            <person name="Wing R."/>
            <person name="Cregan P."/>
            <person name="Specht J."/>
            <person name="Grimwood J."/>
            <person name="Rokhsar D."/>
            <person name="Stacey G."/>
            <person name="Shoemaker R."/>
            <person name="Jackson S."/>
        </authorList>
    </citation>
    <scope>NUCLEOTIDE SEQUENCE</scope>
    <source>
        <tissue evidence="2">Callus</tissue>
    </source>
</reference>
<sequence length="64" mass="7519">MSGRQQQRLGSALSQHSTRDHGTTRGHRICLQQQCSLRTHDYVLWPRGGKSMFYFRCIQHQCED</sequence>
<protein>
    <submittedName>
        <fullName evidence="2 3">Uncharacterized protein</fullName>
    </submittedName>
</protein>
<evidence type="ECO:0000313" key="3">
    <source>
        <dbReference type="EnsemblPlants" id="KRH31993"/>
    </source>
</evidence>
<feature type="compositionally biased region" description="Polar residues" evidence="1">
    <location>
        <begin position="1"/>
        <end position="16"/>
    </location>
</feature>
<evidence type="ECO:0000256" key="1">
    <source>
        <dbReference type="SAM" id="MobiDB-lite"/>
    </source>
</evidence>
<keyword evidence="4" id="KW-1185">Reference proteome</keyword>
<dbReference type="EnsemblPlants" id="KRH31993">
    <property type="protein sequence ID" value="KRH31993"/>
    <property type="gene ID" value="GLYMA_10G024800"/>
</dbReference>
<dbReference type="HOGENOM" id="CLU_2872127_0_0_1"/>
<dbReference type="Gramene" id="KRH31993">
    <property type="protein sequence ID" value="KRH31993"/>
    <property type="gene ID" value="GLYMA_10G024800"/>
</dbReference>
<dbReference type="AlphaFoldDB" id="K7LH05"/>
<feature type="region of interest" description="Disordered" evidence="1">
    <location>
        <begin position="1"/>
        <end position="26"/>
    </location>
</feature>
<gene>
    <name evidence="2" type="ORF">GLYMA_10G024800</name>
</gene>
<dbReference type="Proteomes" id="UP000008827">
    <property type="component" value="Chromosome 10"/>
</dbReference>
<reference evidence="2 3" key="1">
    <citation type="journal article" date="2010" name="Nature">
        <title>Genome sequence of the palaeopolyploid soybean.</title>
        <authorList>
            <person name="Schmutz J."/>
            <person name="Cannon S.B."/>
            <person name="Schlueter J."/>
            <person name="Ma J."/>
            <person name="Mitros T."/>
            <person name="Nelson W."/>
            <person name="Hyten D.L."/>
            <person name="Song Q."/>
            <person name="Thelen J.J."/>
            <person name="Cheng J."/>
            <person name="Xu D."/>
            <person name="Hellsten U."/>
            <person name="May G.D."/>
            <person name="Yu Y."/>
            <person name="Sakurai T."/>
            <person name="Umezawa T."/>
            <person name="Bhattacharyya M.K."/>
            <person name="Sandhu D."/>
            <person name="Valliyodan B."/>
            <person name="Lindquist E."/>
            <person name="Peto M."/>
            <person name="Grant D."/>
            <person name="Shu S."/>
            <person name="Goodstein D."/>
            <person name="Barry K."/>
            <person name="Futrell-Griggs M."/>
            <person name="Abernathy B."/>
            <person name="Du J."/>
            <person name="Tian Z."/>
            <person name="Zhu L."/>
            <person name="Gill N."/>
            <person name="Joshi T."/>
            <person name="Libault M."/>
            <person name="Sethuraman A."/>
            <person name="Zhang X.-C."/>
            <person name="Shinozaki K."/>
            <person name="Nguyen H.T."/>
            <person name="Wing R.A."/>
            <person name="Cregan P."/>
            <person name="Specht J."/>
            <person name="Grimwood J."/>
            <person name="Rokhsar D."/>
            <person name="Stacey G."/>
            <person name="Shoemaker R.C."/>
            <person name="Jackson S.A."/>
        </authorList>
    </citation>
    <scope>NUCLEOTIDE SEQUENCE [LARGE SCALE GENOMIC DNA]</scope>
    <source>
        <strain evidence="3">cv. Williams 82</strain>
        <tissue evidence="2">Callus</tissue>
    </source>
</reference>